<accession>A0A918UY99</accession>
<feature type="transmembrane region" description="Helical" evidence="1">
    <location>
        <begin position="56"/>
        <end position="79"/>
    </location>
</feature>
<evidence type="ECO:0000313" key="4">
    <source>
        <dbReference type="Proteomes" id="UP000662572"/>
    </source>
</evidence>
<evidence type="ECO:0000259" key="2">
    <source>
        <dbReference type="Pfam" id="PF02517"/>
    </source>
</evidence>
<dbReference type="PANTHER" id="PTHR39430">
    <property type="entry name" value="MEMBRANE-ASSOCIATED PROTEASE-RELATED"/>
    <property type="match status" value="1"/>
</dbReference>
<keyword evidence="4" id="KW-1185">Reference proteome</keyword>
<dbReference type="GO" id="GO:0080120">
    <property type="term" value="P:CAAX-box protein maturation"/>
    <property type="evidence" value="ECO:0007669"/>
    <property type="project" value="UniProtKB-ARBA"/>
</dbReference>
<dbReference type="PANTHER" id="PTHR39430:SF1">
    <property type="entry name" value="PROTEASE"/>
    <property type="match status" value="1"/>
</dbReference>
<dbReference type="GO" id="GO:0004175">
    <property type="term" value="F:endopeptidase activity"/>
    <property type="evidence" value="ECO:0007669"/>
    <property type="project" value="UniProtKB-ARBA"/>
</dbReference>
<dbReference type="AlphaFoldDB" id="A0A918UY99"/>
<keyword evidence="1" id="KW-0812">Transmembrane</keyword>
<feature type="transmembrane region" description="Helical" evidence="1">
    <location>
        <begin position="265"/>
        <end position="293"/>
    </location>
</feature>
<name>A0A918UY99_9CAUL</name>
<feature type="transmembrane region" description="Helical" evidence="1">
    <location>
        <begin position="228"/>
        <end position="245"/>
    </location>
</feature>
<dbReference type="EMBL" id="BMZB01000006">
    <property type="protein sequence ID" value="GGZ43683.1"/>
    <property type="molecule type" value="Genomic_DNA"/>
</dbReference>
<proteinExistence type="predicted"/>
<feature type="transmembrane region" description="Helical" evidence="1">
    <location>
        <begin position="197"/>
        <end position="216"/>
    </location>
</feature>
<feature type="transmembrane region" description="Helical" evidence="1">
    <location>
        <begin position="161"/>
        <end position="185"/>
    </location>
</feature>
<sequence>MQGIDLYAPKQPGQRLTWTPFAFAVTFIAIAMCALVGIRLIYLFDWEHGEAHIWPALSVQLVTGFGMSAVLILIWAWFYERRGFAANGLNQKGLTRFGRGWLIGVGFALFIVAIAVISGVYEVEHSGFRAEPSWLGLIPFIVLLFGFVVQGSTEEILMRGYLMSVLASRHGLMLAVTLNSAFYTLLHSSKFSLTFELIIMVFNILLLALFISLYAIREHSIWGICGWHTAWNWLLGVGFGFDIAGRNFGVEPLLVDLKAAPGQPWWLTGGAVGPEGSVITSLVLSAAIGWLLWQGGWKIFRPSAQAV</sequence>
<reference evidence="3" key="1">
    <citation type="journal article" date="2014" name="Int. J. Syst. Evol. Microbiol.">
        <title>Complete genome sequence of Corynebacterium casei LMG S-19264T (=DSM 44701T), isolated from a smear-ripened cheese.</title>
        <authorList>
            <consortium name="US DOE Joint Genome Institute (JGI-PGF)"/>
            <person name="Walter F."/>
            <person name="Albersmeier A."/>
            <person name="Kalinowski J."/>
            <person name="Ruckert C."/>
        </authorList>
    </citation>
    <scope>NUCLEOTIDE SEQUENCE</scope>
    <source>
        <strain evidence="3">KCTC 32296</strain>
    </source>
</reference>
<organism evidence="3 4">
    <name type="scientific">Asticcacaulis endophyticus</name>
    <dbReference type="NCBI Taxonomy" id="1395890"/>
    <lineage>
        <taxon>Bacteria</taxon>
        <taxon>Pseudomonadati</taxon>
        <taxon>Pseudomonadota</taxon>
        <taxon>Alphaproteobacteria</taxon>
        <taxon>Caulobacterales</taxon>
        <taxon>Caulobacteraceae</taxon>
        <taxon>Asticcacaulis</taxon>
    </lineage>
</organism>
<feature type="transmembrane region" description="Helical" evidence="1">
    <location>
        <begin position="100"/>
        <end position="121"/>
    </location>
</feature>
<feature type="transmembrane region" description="Helical" evidence="1">
    <location>
        <begin position="133"/>
        <end position="149"/>
    </location>
</feature>
<dbReference type="RefSeq" id="WP_189488670.1">
    <property type="nucleotide sequence ID" value="NZ_BMZB01000006.1"/>
</dbReference>
<feature type="domain" description="CAAX prenyl protease 2/Lysostaphin resistance protein A-like" evidence="2">
    <location>
        <begin position="139"/>
        <end position="234"/>
    </location>
</feature>
<keyword evidence="1" id="KW-0472">Membrane</keyword>
<feature type="transmembrane region" description="Helical" evidence="1">
    <location>
        <begin position="21"/>
        <end position="44"/>
    </location>
</feature>
<dbReference type="Pfam" id="PF02517">
    <property type="entry name" value="Rce1-like"/>
    <property type="match status" value="1"/>
</dbReference>
<protein>
    <submittedName>
        <fullName evidence="3">Abortive infection protein</fullName>
    </submittedName>
</protein>
<comment type="caution">
    <text evidence="3">The sequence shown here is derived from an EMBL/GenBank/DDBJ whole genome shotgun (WGS) entry which is preliminary data.</text>
</comment>
<dbReference type="InterPro" id="IPR003675">
    <property type="entry name" value="Rce1/LyrA-like_dom"/>
</dbReference>
<gene>
    <name evidence="3" type="ORF">GCM10011273_33150</name>
</gene>
<evidence type="ECO:0000313" key="3">
    <source>
        <dbReference type="EMBL" id="GGZ43683.1"/>
    </source>
</evidence>
<evidence type="ECO:0000256" key="1">
    <source>
        <dbReference type="SAM" id="Phobius"/>
    </source>
</evidence>
<reference evidence="3" key="2">
    <citation type="submission" date="2020-09" db="EMBL/GenBank/DDBJ databases">
        <authorList>
            <person name="Sun Q."/>
            <person name="Kim S."/>
        </authorList>
    </citation>
    <scope>NUCLEOTIDE SEQUENCE</scope>
    <source>
        <strain evidence="3">KCTC 32296</strain>
    </source>
</reference>
<keyword evidence="1" id="KW-1133">Transmembrane helix</keyword>
<dbReference type="Proteomes" id="UP000662572">
    <property type="component" value="Unassembled WGS sequence"/>
</dbReference>